<dbReference type="PANTHER" id="PTHR42781:SF1">
    <property type="entry name" value="THIAMINE IMPORT ATP-BINDING PROTEIN THIQ"/>
    <property type="match status" value="1"/>
</dbReference>
<dbReference type="InterPro" id="IPR017871">
    <property type="entry name" value="ABC_transporter-like_CS"/>
</dbReference>
<dbReference type="InterPro" id="IPR050093">
    <property type="entry name" value="ABC_SmlMolc_Importer"/>
</dbReference>
<keyword evidence="4" id="KW-0547">Nucleotide-binding</keyword>
<dbReference type="RefSeq" id="WP_306735340.1">
    <property type="nucleotide sequence ID" value="NZ_JANHAX010000002.1"/>
</dbReference>
<feature type="domain" description="ABC transporter" evidence="8">
    <location>
        <begin position="2"/>
        <end position="215"/>
    </location>
</feature>
<dbReference type="PROSITE" id="PS00211">
    <property type="entry name" value="ABC_TRANSPORTER_1"/>
    <property type="match status" value="1"/>
</dbReference>
<protein>
    <submittedName>
        <fullName evidence="9">ABC transporter ATP-binding protein</fullName>
    </submittedName>
</protein>
<evidence type="ECO:0000313" key="10">
    <source>
        <dbReference type="Proteomes" id="UP001226762"/>
    </source>
</evidence>
<dbReference type="Proteomes" id="UP001226762">
    <property type="component" value="Unassembled WGS sequence"/>
</dbReference>
<name>A0AAE3WE66_9RHOB</name>
<evidence type="ECO:0000256" key="5">
    <source>
        <dbReference type="ARBA" id="ARBA00022840"/>
    </source>
</evidence>
<dbReference type="AlphaFoldDB" id="A0AAE3WE66"/>
<dbReference type="Gene3D" id="3.40.50.300">
    <property type="entry name" value="P-loop containing nucleotide triphosphate hydrolases"/>
    <property type="match status" value="1"/>
</dbReference>
<organism evidence="9 10">
    <name type="scientific">Marimonas arenosa</name>
    <dbReference type="NCBI Taxonomy" id="1795305"/>
    <lineage>
        <taxon>Bacteria</taxon>
        <taxon>Pseudomonadati</taxon>
        <taxon>Pseudomonadota</taxon>
        <taxon>Alphaproteobacteria</taxon>
        <taxon>Rhodobacterales</taxon>
        <taxon>Paracoccaceae</taxon>
        <taxon>Marimonas</taxon>
    </lineage>
</organism>
<keyword evidence="1" id="KW-0813">Transport</keyword>
<keyword evidence="6" id="KW-1278">Translocase</keyword>
<evidence type="ECO:0000256" key="6">
    <source>
        <dbReference type="ARBA" id="ARBA00022967"/>
    </source>
</evidence>
<reference evidence="9" key="1">
    <citation type="submission" date="2022-07" db="EMBL/GenBank/DDBJ databases">
        <authorList>
            <person name="Otstavnykh N."/>
            <person name="Isaeva M."/>
            <person name="Bystritskaya E."/>
        </authorList>
    </citation>
    <scope>NUCLEOTIDE SEQUENCE</scope>
    <source>
        <strain evidence="9">KCTC 52189</strain>
    </source>
</reference>
<evidence type="ECO:0000256" key="2">
    <source>
        <dbReference type="ARBA" id="ARBA00022475"/>
    </source>
</evidence>
<evidence type="ECO:0000256" key="1">
    <source>
        <dbReference type="ARBA" id="ARBA00022448"/>
    </source>
</evidence>
<dbReference type="InterPro" id="IPR003593">
    <property type="entry name" value="AAA+_ATPase"/>
</dbReference>
<evidence type="ECO:0000256" key="7">
    <source>
        <dbReference type="ARBA" id="ARBA00023136"/>
    </source>
</evidence>
<evidence type="ECO:0000259" key="8">
    <source>
        <dbReference type="PROSITE" id="PS50893"/>
    </source>
</evidence>
<dbReference type="PROSITE" id="PS50893">
    <property type="entry name" value="ABC_TRANSPORTER_2"/>
    <property type="match status" value="1"/>
</dbReference>
<dbReference type="SMART" id="SM00382">
    <property type="entry name" value="AAA"/>
    <property type="match status" value="1"/>
</dbReference>
<sequence>MISAENISKSFGAQPVLQQLDLVLEPGEKVVLSGASGCGKTTLLRLLAGLEEPDAGRIEIDGQLVNAPGLLIAPHHRGLGVVFQQPALWPHLSVRQTLDFVASAQHQPQGSANLSDIARACGIEELLDRQPNALSGGQARRVALARALAAGPRYLLLDEPTSNLDFEARTGLNAVICDFVAETAAGLLYISHNESDVSQIGGHHVQLVGGRITKP</sequence>
<keyword evidence="5 9" id="KW-0067">ATP-binding</keyword>
<keyword evidence="3" id="KW-0997">Cell inner membrane</keyword>
<keyword evidence="10" id="KW-1185">Reference proteome</keyword>
<comment type="caution">
    <text evidence="9">The sequence shown here is derived from an EMBL/GenBank/DDBJ whole genome shotgun (WGS) entry which is preliminary data.</text>
</comment>
<reference evidence="9" key="2">
    <citation type="submission" date="2023-02" db="EMBL/GenBank/DDBJ databases">
        <title>'Rhodoalgimonas zhirmunskyi' gen. nov., isolated from a red alga.</title>
        <authorList>
            <person name="Nedashkovskaya O.I."/>
            <person name="Otstavnykh N.Y."/>
            <person name="Bystritskaya E.P."/>
            <person name="Balabanova L.A."/>
            <person name="Isaeva M.P."/>
        </authorList>
    </citation>
    <scope>NUCLEOTIDE SEQUENCE</scope>
    <source>
        <strain evidence="9">KCTC 52189</strain>
    </source>
</reference>
<dbReference type="PANTHER" id="PTHR42781">
    <property type="entry name" value="SPERMIDINE/PUTRESCINE IMPORT ATP-BINDING PROTEIN POTA"/>
    <property type="match status" value="1"/>
</dbReference>
<dbReference type="GO" id="GO:0016887">
    <property type="term" value="F:ATP hydrolysis activity"/>
    <property type="evidence" value="ECO:0007669"/>
    <property type="project" value="InterPro"/>
</dbReference>
<dbReference type="EMBL" id="JANHAX010000002">
    <property type="protein sequence ID" value="MDQ2090077.1"/>
    <property type="molecule type" value="Genomic_DNA"/>
</dbReference>
<dbReference type="InterPro" id="IPR027417">
    <property type="entry name" value="P-loop_NTPase"/>
</dbReference>
<evidence type="ECO:0000256" key="4">
    <source>
        <dbReference type="ARBA" id="ARBA00022741"/>
    </source>
</evidence>
<evidence type="ECO:0000313" key="9">
    <source>
        <dbReference type="EMBL" id="MDQ2090077.1"/>
    </source>
</evidence>
<evidence type="ECO:0000256" key="3">
    <source>
        <dbReference type="ARBA" id="ARBA00022519"/>
    </source>
</evidence>
<keyword evidence="2" id="KW-1003">Cell membrane</keyword>
<dbReference type="GO" id="GO:0005524">
    <property type="term" value="F:ATP binding"/>
    <property type="evidence" value="ECO:0007669"/>
    <property type="project" value="UniProtKB-KW"/>
</dbReference>
<dbReference type="SUPFAM" id="SSF52540">
    <property type="entry name" value="P-loop containing nucleoside triphosphate hydrolases"/>
    <property type="match status" value="1"/>
</dbReference>
<accession>A0AAE3WE66</accession>
<dbReference type="Pfam" id="PF00005">
    <property type="entry name" value="ABC_tran"/>
    <property type="match status" value="1"/>
</dbReference>
<keyword evidence="7" id="KW-0472">Membrane</keyword>
<gene>
    <name evidence="9" type="ORF">NO357_09225</name>
</gene>
<dbReference type="InterPro" id="IPR003439">
    <property type="entry name" value="ABC_transporter-like_ATP-bd"/>
</dbReference>
<proteinExistence type="predicted"/>